<dbReference type="Proteomes" id="UP001595868">
    <property type="component" value="Unassembled WGS sequence"/>
</dbReference>
<dbReference type="EMBL" id="JBHSBN010000005">
    <property type="protein sequence ID" value="MFC4106322.1"/>
    <property type="molecule type" value="Genomic_DNA"/>
</dbReference>
<evidence type="ECO:0000259" key="7">
    <source>
        <dbReference type="Pfam" id="PF02449"/>
    </source>
</evidence>
<dbReference type="SUPFAM" id="SSF51445">
    <property type="entry name" value="(Trans)glycosidases"/>
    <property type="match status" value="1"/>
</dbReference>
<dbReference type="RefSeq" id="WP_377544010.1">
    <property type="nucleotide sequence ID" value="NZ_JBHSBN010000005.1"/>
</dbReference>
<organism evidence="10 11">
    <name type="scientific">Micromonospora zhanjiangensis</name>
    <dbReference type="NCBI Taxonomy" id="1522057"/>
    <lineage>
        <taxon>Bacteria</taxon>
        <taxon>Bacillati</taxon>
        <taxon>Actinomycetota</taxon>
        <taxon>Actinomycetes</taxon>
        <taxon>Micromonosporales</taxon>
        <taxon>Micromonosporaceae</taxon>
        <taxon>Micromonospora</taxon>
    </lineage>
</organism>
<dbReference type="Pfam" id="PF08532">
    <property type="entry name" value="Glyco_hydro_42M"/>
    <property type="match status" value="1"/>
</dbReference>
<dbReference type="PIRSF" id="PIRSF001084">
    <property type="entry name" value="B-galactosidase"/>
    <property type="match status" value="1"/>
</dbReference>
<dbReference type="SUPFAM" id="SSF52317">
    <property type="entry name" value="Class I glutamine amidotransferase-like"/>
    <property type="match status" value="1"/>
</dbReference>
<dbReference type="InterPro" id="IPR013738">
    <property type="entry name" value="Beta_galactosidase_Trimer"/>
</dbReference>
<keyword evidence="4 6" id="KW-0378">Hydrolase</keyword>
<dbReference type="Gene3D" id="2.60.40.1180">
    <property type="entry name" value="Golgi alpha-mannosidase II"/>
    <property type="match status" value="1"/>
</dbReference>
<evidence type="ECO:0000256" key="6">
    <source>
        <dbReference type="PIRNR" id="PIRNR001084"/>
    </source>
</evidence>
<dbReference type="EC" id="3.2.1.23" evidence="3 6"/>
<protein>
    <recommendedName>
        <fullName evidence="3 6">Beta-galactosidase</fullName>
        <shortName evidence="6">Beta-gal</shortName>
        <ecNumber evidence="3 6">3.2.1.23</ecNumber>
    </recommendedName>
</protein>
<dbReference type="PANTHER" id="PTHR36447">
    <property type="entry name" value="BETA-GALACTOSIDASE GANA"/>
    <property type="match status" value="1"/>
</dbReference>
<keyword evidence="5 6" id="KW-0326">Glycosidase</keyword>
<evidence type="ECO:0000313" key="11">
    <source>
        <dbReference type="Proteomes" id="UP001595868"/>
    </source>
</evidence>
<dbReference type="Gene3D" id="3.40.50.880">
    <property type="match status" value="1"/>
</dbReference>
<keyword evidence="11" id="KW-1185">Reference proteome</keyword>
<comment type="catalytic activity">
    <reaction evidence="1 6">
        <text>Hydrolysis of terminal non-reducing beta-D-galactose residues in beta-D-galactosides.</text>
        <dbReference type="EC" id="3.2.1.23"/>
    </reaction>
</comment>
<dbReference type="InterPro" id="IPR017853">
    <property type="entry name" value="GH"/>
</dbReference>
<comment type="similarity">
    <text evidence="2 6">Belongs to the glycosyl hydrolase 42 family.</text>
</comment>
<dbReference type="InterPro" id="IPR013780">
    <property type="entry name" value="Glyco_hydro_b"/>
</dbReference>
<dbReference type="Pfam" id="PF02449">
    <property type="entry name" value="Glyco_hydro_42"/>
    <property type="match status" value="1"/>
</dbReference>
<evidence type="ECO:0000313" key="10">
    <source>
        <dbReference type="EMBL" id="MFC4106322.1"/>
    </source>
</evidence>
<name>A0ABV8KK81_9ACTN</name>
<sequence>MTGLWYGGDYNPEQWPDEVWAEDDALMRQARVNTATVGVFAWSSIEPTEGRFEFGWLDRTLDRLHANGVRVILATPTASPPPWFTVAHPEAMPVTRQGTRLWHGSRDTYCAASPAYREAAGRVAAALGERYADHPAVVLWHVHNEYGSACYCDRAAVAFRRWLRGRYGDLDALNQAWYTRFWSQGYTDWEQVVPPRDTAYLPNPTQALDFSRFWSDELLAAFVEQRDILRAHTPHTPVTTNFMLPDDYQMLDFWRWGEQVDVVAIDHYLNATGVPGSVDVAFGADRARSFNGGRPWLLMEQATSTIRPAGDLVVAKEPGRLLRDSLAYLARGSDSVLVFQWRASRAGSELHHAAMVPHAGPDTRVFREVTALGSTLARLGEIVGSAPRARVAILWDADARWALELPVTPSSHLRYVPALRDTHRALWRAGVLTDFARIDDDLARYVVVFAPSLYLLSRAAAESLARYVEAGGHLVVGCCSGVVDERHHAWLGGFPGGLMAALGVRVEEFHPIEPGRTVPLADGGTGRLWSEDLTCHEAEVLVTYRGGVLDGKPAITRRRHGVGTGWYVSTSLSEDSAAGLVRRVLASAGIEPELPGAPEDVEAVRRYAEDGRSWLFVFNHGSAVAEVAATGHELLTDRWVSGALVLEPGAVAVVREPVQVFP</sequence>
<evidence type="ECO:0000259" key="9">
    <source>
        <dbReference type="Pfam" id="PF08533"/>
    </source>
</evidence>
<proteinExistence type="inferred from homology"/>
<evidence type="ECO:0000256" key="3">
    <source>
        <dbReference type="ARBA" id="ARBA00012756"/>
    </source>
</evidence>
<evidence type="ECO:0000259" key="8">
    <source>
        <dbReference type="Pfam" id="PF08532"/>
    </source>
</evidence>
<evidence type="ECO:0000256" key="4">
    <source>
        <dbReference type="ARBA" id="ARBA00022801"/>
    </source>
</evidence>
<comment type="caution">
    <text evidence="10">The sequence shown here is derived from an EMBL/GenBank/DDBJ whole genome shotgun (WGS) entry which is preliminary data.</text>
</comment>
<dbReference type="InterPro" id="IPR029062">
    <property type="entry name" value="Class_I_gatase-like"/>
</dbReference>
<dbReference type="CDD" id="cd03143">
    <property type="entry name" value="A4_beta-galactosidase_middle_domain"/>
    <property type="match status" value="1"/>
</dbReference>
<evidence type="ECO:0000256" key="1">
    <source>
        <dbReference type="ARBA" id="ARBA00001412"/>
    </source>
</evidence>
<evidence type="ECO:0000256" key="2">
    <source>
        <dbReference type="ARBA" id="ARBA00005940"/>
    </source>
</evidence>
<feature type="domain" description="Beta-galactosidase trimerisation" evidence="8">
    <location>
        <begin position="389"/>
        <end position="590"/>
    </location>
</feature>
<dbReference type="PANTHER" id="PTHR36447:SF1">
    <property type="entry name" value="BETA-GALACTOSIDASE GANA"/>
    <property type="match status" value="1"/>
</dbReference>
<evidence type="ECO:0000256" key="5">
    <source>
        <dbReference type="ARBA" id="ARBA00023295"/>
    </source>
</evidence>
<gene>
    <name evidence="10" type="ORF">ACFOX0_10285</name>
</gene>
<accession>A0ABV8KK81</accession>
<dbReference type="InterPro" id="IPR013739">
    <property type="entry name" value="Beta_galactosidase_C"/>
</dbReference>
<dbReference type="InterPro" id="IPR003476">
    <property type="entry name" value="Glyco_hydro_42"/>
</dbReference>
<dbReference type="Gene3D" id="3.20.20.80">
    <property type="entry name" value="Glycosidases"/>
    <property type="match status" value="1"/>
</dbReference>
<dbReference type="InterPro" id="IPR013529">
    <property type="entry name" value="Glyco_hydro_42_N"/>
</dbReference>
<dbReference type="GO" id="GO:0004565">
    <property type="term" value="F:beta-galactosidase activity"/>
    <property type="evidence" value="ECO:0007669"/>
    <property type="project" value="UniProtKB-EC"/>
</dbReference>
<dbReference type="Pfam" id="PF08533">
    <property type="entry name" value="Glyco_hydro_42C"/>
    <property type="match status" value="1"/>
</dbReference>
<feature type="domain" description="Beta-galactosidase C-terminal" evidence="9">
    <location>
        <begin position="600"/>
        <end position="656"/>
    </location>
</feature>
<reference evidence="11" key="1">
    <citation type="journal article" date="2019" name="Int. J. Syst. Evol. Microbiol.">
        <title>The Global Catalogue of Microorganisms (GCM) 10K type strain sequencing project: providing services to taxonomists for standard genome sequencing and annotation.</title>
        <authorList>
            <consortium name="The Broad Institute Genomics Platform"/>
            <consortium name="The Broad Institute Genome Sequencing Center for Infectious Disease"/>
            <person name="Wu L."/>
            <person name="Ma J."/>
        </authorList>
    </citation>
    <scope>NUCLEOTIDE SEQUENCE [LARGE SCALE GENOMIC DNA]</scope>
    <source>
        <strain evidence="11">2902at01</strain>
    </source>
</reference>
<feature type="domain" description="Glycoside hydrolase family 42 N-terminal" evidence="7">
    <location>
        <begin position="9"/>
        <end position="378"/>
    </location>
</feature>